<evidence type="ECO:0000256" key="2">
    <source>
        <dbReference type="ARBA" id="ARBA00022741"/>
    </source>
</evidence>
<dbReference type="KEGG" id="dpo:6902435"/>
<evidence type="ECO:0000313" key="10">
    <source>
        <dbReference type="RefSeq" id="XP_002132981.2"/>
    </source>
</evidence>
<protein>
    <submittedName>
        <fullName evidence="10">Inactive selenide, water dikinase-like protein</fullName>
    </submittedName>
</protein>
<dbReference type="GO" id="GO:0016260">
    <property type="term" value="P:selenocysteine biosynthetic process"/>
    <property type="evidence" value="ECO:0007669"/>
    <property type="project" value="TreeGrafter"/>
</dbReference>
<evidence type="ECO:0000256" key="5">
    <source>
        <dbReference type="ARBA" id="ARBA00023266"/>
    </source>
</evidence>
<dbReference type="Pfam" id="PF02769">
    <property type="entry name" value="AIRS_C"/>
    <property type="match status" value="1"/>
</dbReference>
<keyword evidence="4" id="KW-0067">ATP-binding</keyword>
<feature type="domain" description="PurM-like C-terminal" evidence="8">
    <location>
        <begin position="228"/>
        <end position="398"/>
    </location>
</feature>
<dbReference type="GO" id="GO:0005737">
    <property type="term" value="C:cytoplasm"/>
    <property type="evidence" value="ECO:0007669"/>
    <property type="project" value="TreeGrafter"/>
</dbReference>
<keyword evidence="9" id="KW-1185">Reference proteome</keyword>
<keyword evidence="1" id="KW-0808">Transferase</keyword>
<evidence type="ECO:0000256" key="1">
    <source>
        <dbReference type="ARBA" id="ARBA00022679"/>
    </source>
</evidence>
<name>A0A6I8UXY9_DROPS</name>
<evidence type="ECO:0000256" key="3">
    <source>
        <dbReference type="ARBA" id="ARBA00022777"/>
    </source>
</evidence>
<dbReference type="InterPro" id="IPR004536">
    <property type="entry name" value="SPS/SelD"/>
</dbReference>
<keyword evidence="3" id="KW-0418">Kinase</keyword>
<dbReference type="ExpressionAtlas" id="A0A6I8UXY9">
    <property type="expression patterns" value="baseline"/>
</dbReference>
<accession>A0A6I8UXY9</accession>
<gene>
    <name evidence="10" type="primary">LOC6902435</name>
</gene>
<dbReference type="SUPFAM" id="SSF55326">
    <property type="entry name" value="PurM N-terminal domain-like"/>
    <property type="match status" value="1"/>
</dbReference>
<dbReference type="Gene3D" id="3.90.650.10">
    <property type="entry name" value="PurM-like C-terminal domain"/>
    <property type="match status" value="1"/>
</dbReference>
<dbReference type="Proteomes" id="UP000001819">
    <property type="component" value="Chromosome 4"/>
</dbReference>
<dbReference type="GO" id="GO:0004756">
    <property type="term" value="F:selenide, water dikinase activity"/>
    <property type="evidence" value="ECO:0007669"/>
    <property type="project" value="TreeGrafter"/>
</dbReference>
<dbReference type="Pfam" id="PF00586">
    <property type="entry name" value="AIRS"/>
    <property type="match status" value="1"/>
</dbReference>
<dbReference type="Gene3D" id="3.30.1330.10">
    <property type="entry name" value="PurM-like, N-terminal domain"/>
    <property type="match status" value="1"/>
</dbReference>
<dbReference type="PANTHER" id="PTHR10256">
    <property type="entry name" value="SELENIDE, WATER DIKINASE"/>
    <property type="match status" value="1"/>
</dbReference>
<evidence type="ECO:0000313" key="9">
    <source>
        <dbReference type="Proteomes" id="UP000001819"/>
    </source>
</evidence>
<dbReference type="RefSeq" id="XP_002132981.2">
    <property type="nucleotide sequence ID" value="XM_002132945.3"/>
</dbReference>
<dbReference type="PANTHER" id="PTHR10256:SF0">
    <property type="entry name" value="INACTIVE SELENIDE, WATER DIKINASE-LIKE PROTEIN-RELATED"/>
    <property type="match status" value="1"/>
</dbReference>
<feature type="compositionally biased region" description="Low complexity" evidence="6">
    <location>
        <begin position="77"/>
        <end position="90"/>
    </location>
</feature>
<keyword evidence="5" id="KW-0711">Selenium</keyword>
<sequence>MSDNSSASDSELEGIFHDVPICPFDPNVHELDADFRLTRFGDLNERSKKTPKELLTKLMMNIAPREELEAGGEEVEPVPASQQQQQQQQQPLVSGFDISNHGSDVTLKNPLLNDLHLVKTTDFVYPLIDDPYLMGKIACANVLGDLYAKGVVACDNMLMLLAVSTLMSEKERDTIVPMMMRGFKDCAVKAGAHVTGGQSVVNRWCIIGGVATSVCENIEIIGPGNAVPGDVLLLTKPLGTHVALNVHKWMVSEDRKWKHLKNSYAKEDIAKAHDIAVRSMCRLNRTAAQLMHKYGAHGATVIAEYGLVGDAEALAARQQMEVSFSIYNMPVIEKMASVASSCRDVFQLMRGRAPEHSGGLLICLPREEATAFCKEVIELEGPSARAYIIGIVEKGDRTVNLIKPRVIDAKI</sequence>
<dbReference type="FunFam" id="3.90.650.10:FF:000010">
    <property type="entry name" value="Selenide, water dikinase"/>
    <property type="match status" value="1"/>
</dbReference>
<dbReference type="AlphaFoldDB" id="A0A6I8UXY9"/>
<dbReference type="InterPro" id="IPR036676">
    <property type="entry name" value="PurM-like_C_sf"/>
</dbReference>
<evidence type="ECO:0000259" key="7">
    <source>
        <dbReference type="Pfam" id="PF00586"/>
    </source>
</evidence>
<dbReference type="InterPro" id="IPR010918">
    <property type="entry name" value="PurM-like_C_dom"/>
</dbReference>
<proteinExistence type="predicted"/>
<reference evidence="10" key="1">
    <citation type="submission" date="2025-08" db="UniProtKB">
        <authorList>
            <consortium name="RefSeq"/>
        </authorList>
    </citation>
    <scope>IDENTIFICATION</scope>
    <source>
        <strain evidence="10">MV-25-SWS-2005</strain>
        <tissue evidence="10">Whole body</tissue>
    </source>
</reference>
<dbReference type="InParanoid" id="A0A6I8UXY9"/>
<dbReference type="InterPro" id="IPR016188">
    <property type="entry name" value="PurM-like_N"/>
</dbReference>
<dbReference type="PIRSF" id="PIRSF036407">
    <property type="entry name" value="Selenphspht_syn"/>
    <property type="match status" value="1"/>
</dbReference>
<organism evidence="9 10">
    <name type="scientific">Drosophila pseudoobscura pseudoobscura</name>
    <name type="common">Fruit fly</name>
    <dbReference type="NCBI Taxonomy" id="46245"/>
    <lineage>
        <taxon>Eukaryota</taxon>
        <taxon>Metazoa</taxon>
        <taxon>Ecdysozoa</taxon>
        <taxon>Arthropoda</taxon>
        <taxon>Hexapoda</taxon>
        <taxon>Insecta</taxon>
        <taxon>Pterygota</taxon>
        <taxon>Neoptera</taxon>
        <taxon>Endopterygota</taxon>
        <taxon>Diptera</taxon>
        <taxon>Brachycera</taxon>
        <taxon>Muscomorpha</taxon>
        <taxon>Ephydroidea</taxon>
        <taxon>Drosophilidae</taxon>
        <taxon>Drosophila</taxon>
        <taxon>Sophophora</taxon>
    </lineage>
</organism>
<dbReference type="SUPFAM" id="SSF56042">
    <property type="entry name" value="PurM C-terminal domain-like"/>
    <property type="match status" value="1"/>
</dbReference>
<dbReference type="NCBIfam" id="TIGR00476">
    <property type="entry name" value="selD"/>
    <property type="match status" value="1"/>
</dbReference>
<evidence type="ECO:0000259" key="8">
    <source>
        <dbReference type="Pfam" id="PF02769"/>
    </source>
</evidence>
<evidence type="ECO:0000256" key="4">
    <source>
        <dbReference type="ARBA" id="ARBA00022840"/>
    </source>
</evidence>
<feature type="domain" description="PurM-like N-terminal" evidence="7">
    <location>
        <begin position="114"/>
        <end position="211"/>
    </location>
</feature>
<dbReference type="InterPro" id="IPR036921">
    <property type="entry name" value="PurM-like_N_sf"/>
</dbReference>
<dbReference type="GO" id="GO:0005524">
    <property type="term" value="F:ATP binding"/>
    <property type="evidence" value="ECO:0007669"/>
    <property type="project" value="UniProtKB-KW"/>
</dbReference>
<keyword evidence="2" id="KW-0547">Nucleotide-binding</keyword>
<evidence type="ECO:0000256" key="6">
    <source>
        <dbReference type="SAM" id="MobiDB-lite"/>
    </source>
</evidence>
<feature type="region of interest" description="Disordered" evidence="6">
    <location>
        <begin position="68"/>
        <end position="92"/>
    </location>
</feature>